<accession>A0A9W9KLD5</accession>
<gene>
    <name evidence="1" type="ORF">N7532_001579</name>
</gene>
<protein>
    <submittedName>
        <fullName evidence="1">Uncharacterized protein</fullName>
    </submittedName>
</protein>
<dbReference type="GeneID" id="81353052"/>
<reference evidence="1" key="2">
    <citation type="journal article" date="2023" name="IMA Fungus">
        <title>Comparative genomic study of the Penicillium genus elucidates a diverse pangenome and 15 lateral gene transfer events.</title>
        <authorList>
            <person name="Petersen C."/>
            <person name="Sorensen T."/>
            <person name="Nielsen M.R."/>
            <person name="Sondergaard T.E."/>
            <person name="Sorensen J.L."/>
            <person name="Fitzpatrick D.A."/>
            <person name="Frisvad J.C."/>
            <person name="Nielsen K.L."/>
        </authorList>
    </citation>
    <scope>NUCLEOTIDE SEQUENCE</scope>
    <source>
        <strain evidence="1">IBT 30761</strain>
    </source>
</reference>
<dbReference type="OrthoDB" id="5148050at2759"/>
<proteinExistence type="predicted"/>
<evidence type="ECO:0000313" key="1">
    <source>
        <dbReference type="EMBL" id="KAJ5111044.1"/>
    </source>
</evidence>
<evidence type="ECO:0000313" key="2">
    <source>
        <dbReference type="Proteomes" id="UP001149074"/>
    </source>
</evidence>
<dbReference type="EMBL" id="JAPQKI010000002">
    <property type="protein sequence ID" value="KAJ5111044.1"/>
    <property type="molecule type" value="Genomic_DNA"/>
</dbReference>
<dbReference type="Proteomes" id="UP001149074">
    <property type="component" value="Unassembled WGS sequence"/>
</dbReference>
<reference evidence="1" key="1">
    <citation type="submission" date="2022-11" db="EMBL/GenBank/DDBJ databases">
        <authorList>
            <person name="Petersen C."/>
        </authorList>
    </citation>
    <scope>NUCLEOTIDE SEQUENCE</scope>
    <source>
        <strain evidence="1">IBT 30761</strain>
    </source>
</reference>
<sequence length="166" mass="19325">MKLMPFGSQGFTKRLLSYLSWYESGMEQWCCEMDGIFKRKSPRVEWNEDTVKDLEIEFAPVSDNTSEFTRTELRSKIPQRYFHVKLTFRWNGEESQYLRVDDGVVPYVHPPPPQKGGRTGSQNLSRYGSQYVYASLSRVLDHIVNEDAARGYSVFPGEHRMPSIED</sequence>
<name>A0A9W9KLD5_9EURO</name>
<dbReference type="RefSeq" id="XP_056479114.1">
    <property type="nucleotide sequence ID" value="XM_056614073.1"/>
</dbReference>
<organism evidence="1 2">
    <name type="scientific">Penicillium argentinense</name>
    <dbReference type="NCBI Taxonomy" id="1131581"/>
    <lineage>
        <taxon>Eukaryota</taxon>
        <taxon>Fungi</taxon>
        <taxon>Dikarya</taxon>
        <taxon>Ascomycota</taxon>
        <taxon>Pezizomycotina</taxon>
        <taxon>Eurotiomycetes</taxon>
        <taxon>Eurotiomycetidae</taxon>
        <taxon>Eurotiales</taxon>
        <taxon>Aspergillaceae</taxon>
        <taxon>Penicillium</taxon>
    </lineage>
</organism>
<dbReference type="AlphaFoldDB" id="A0A9W9KLD5"/>
<keyword evidence="2" id="KW-1185">Reference proteome</keyword>
<comment type="caution">
    <text evidence="1">The sequence shown here is derived from an EMBL/GenBank/DDBJ whole genome shotgun (WGS) entry which is preliminary data.</text>
</comment>